<dbReference type="AlphaFoldDB" id="A0AAE0T367"/>
<organism evidence="1 2">
    <name type="scientific">Potamilus streckersoni</name>
    <dbReference type="NCBI Taxonomy" id="2493646"/>
    <lineage>
        <taxon>Eukaryota</taxon>
        <taxon>Metazoa</taxon>
        <taxon>Spiralia</taxon>
        <taxon>Lophotrochozoa</taxon>
        <taxon>Mollusca</taxon>
        <taxon>Bivalvia</taxon>
        <taxon>Autobranchia</taxon>
        <taxon>Heteroconchia</taxon>
        <taxon>Palaeoheterodonta</taxon>
        <taxon>Unionida</taxon>
        <taxon>Unionoidea</taxon>
        <taxon>Unionidae</taxon>
        <taxon>Ambleminae</taxon>
        <taxon>Lampsilini</taxon>
        <taxon>Potamilus</taxon>
    </lineage>
</organism>
<reference evidence="1" key="1">
    <citation type="journal article" date="2021" name="Genome Biol. Evol.">
        <title>A High-Quality Reference Genome for a Parasitic Bivalve with Doubly Uniparental Inheritance (Bivalvia: Unionida).</title>
        <authorList>
            <person name="Smith C.H."/>
        </authorList>
    </citation>
    <scope>NUCLEOTIDE SEQUENCE</scope>
    <source>
        <strain evidence="1">CHS0354</strain>
    </source>
</reference>
<accession>A0AAE0T367</accession>
<dbReference type="InterPro" id="IPR049630">
    <property type="entry name" value="DYDC-like_DD"/>
</dbReference>
<reference evidence="1" key="2">
    <citation type="journal article" date="2021" name="Genome Biol. Evol.">
        <title>Developing a high-quality reference genome for a parasitic bivalve with doubly uniparental inheritance (Bivalvia: Unionida).</title>
        <authorList>
            <person name="Smith C.H."/>
        </authorList>
    </citation>
    <scope>NUCLEOTIDE SEQUENCE</scope>
    <source>
        <strain evidence="1">CHS0354</strain>
        <tissue evidence="1">Mantle</tissue>
    </source>
</reference>
<gene>
    <name evidence="1" type="ORF">CHS0354_039337</name>
</gene>
<dbReference type="EMBL" id="JAEAOA010002305">
    <property type="protein sequence ID" value="KAK3602919.1"/>
    <property type="molecule type" value="Genomic_DNA"/>
</dbReference>
<sequence length="126" mass="14499">MNGRDYADYVKEQLGDCLANAIVDLLYKLPADPIEHLAFWLYKYRKKEPPVKYETVMKKVTSHLRMQKQEGVAGKDCFGIQILSNATYKETAEKFNVSTVKNQTVHERDCDVFSTIGDIFDEEDVV</sequence>
<reference evidence="1" key="3">
    <citation type="submission" date="2023-05" db="EMBL/GenBank/DDBJ databases">
        <authorList>
            <person name="Smith C.H."/>
        </authorList>
    </citation>
    <scope>NUCLEOTIDE SEQUENCE</scope>
    <source>
        <strain evidence="1">CHS0354</strain>
        <tissue evidence="1">Mantle</tissue>
    </source>
</reference>
<name>A0AAE0T367_9BIVA</name>
<evidence type="ECO:0000313" key="2">
    <source>
        <dbReference type="Proteomes" id="UP001195483"/>
    </source>
</evidence>
<proteinExistence type="predicted"/>
<dbReference type="InterPro" id="IPR007858">
    <property type="entry name" value="Dpy-30_motif"/>
</dbReference>
<keyword evidence="2" id="KW-1185">Reference proteome</keyword>
<evidence type="ECO:0000313" key="1">
    <source>
        <dbReference type="EMBL" id="KAK3602919.1"/>
    </source>
</evidence>
<dbReference type="Proteomes" id="UP001195483">
    <property type="component" value="Unassembled WGS sequence"/>
</dbReference>
<dbReference type="CDD" id="cd22966">
    <property type="entry name" value="DD_DYDC-like"/>
    <property type="match status" value="1"/>
</dbReference>
<comment type="caution">
    <text evidence="1">The sequence shown here is derived from an EMBL/GenBank/DDBJ whole genome shotgun (WGS) entry which is preliminary data.</text>
</comment>
<protein>
    <submittedName>
        <fullName evidence="1">Uncharacterized protein</fullName>
    </submittedName>
</protein>
<dbReference type="Pfam" id="PF05186">
    <property type="entry name" value="Dpy-30"/>
    <property type="match status" value="1"/>
</dbReference>